<name>A0A3B0XVM9_9ZZZZ</name>
<evidence type="ECO:0000313" key="3">
    <source>
        <dbReference type="EMBL" id="VAW67172.1"/>
    </source>
</evidence>
<dbReference type="Pfam" id="PF00308">
    <property type="entry name" value="Bac_DnaA"/>
    <property type="match status" value="1"/>
</dbReference>
<dbReference type="SUPFAM" id="SSF52540">
    <property type="entry name" value="P-loop containing nucleoside triphosphate hydrolases"/>
    <property type="match status" value="1"/>
</dbReference>
<reference evidence="3" key="1">
    <citation type="submission" date="2018-06" db="EMBL/GenBank/DDBJ databases">
        <authorList>
            <person name="Zhirakovskaya E."/>
        </authorList>
    </citation>
    <scope>NUCLEOTIDE SEQUENCE</scope>
</reference>
<proteinExistence type="predicted"/>
<dbReference type="PANTHER" id="PTHR30050:SF5">
    <property type="entry name" value="DNAA REGULATORY INACTIVATOR HDA"/>
    <property type="match status" value="1"/>
</dbReference>
<dbReference type="EMBL" id="UOFI01000093">
    <property type="protein sequence ID" value="VAW67172.1"/>
    <property type="molecule type" value="Genomic_DNA"/>
</dbReference>
<protein>
    <submittedName>
        <fullName evidence="3">Chromosomal replication initiator protein DnaA</fullName>
    </submittedName>
</protein>
<organism evidence="3">
    <name type="scientific">hydrothermal vent metagenome</name>
    <dbReference type="NCBI Taxonomy" id="652676"/>
    <lineage>
        <taxon>unclassified sequences</taxon>
        <taxon>metagenomes</taxon>
        <taxon>ecological metagenomes</taxon>
    </lineage>
</organism>
<dbReference type="Pfam" id="PF22688">
    <property type="entry name" value="Hda_lid"/>
    <property type="match status" value="1"/>
</dbReference>
<dbReference type="Gene3D" id="3.40.50.300">
    <property type="entry name" value="P-loop containing nucleotide triphosphate hydrolases"/>
    <property type="match status" value="1"/>
</dbReference>
<feature type="domain" description="Hda lid" evidence="2">
    <location>
        <begin position="163"/>
        <end position="227"/>
    </location>
</feature>
<evidence type="ECO:0000259" key="1">
    <source>
        <dbReference type="Pfam" id="PF00308"/>
    </source>
</evidence>
<sequence length="228" mass="26357">MYTQLTLDLQLKDSFTFNNFIKSENRLLVEMLQKQLVDTEKQVYLWGAHNVGKTHLLQAFCQHISQQGLNVSYLPLQQLTEYSPELFNGLESLHTCCIDDVHLLSNKPAWQEALFHLLNRARDTGVRLVFAAKSPPDKINLQLKDLVSRLQWGPVFRVIELNDSEKHQALQQRAQARGFDLEDKVVAYLLNNYNRDIADLFAMLDTLDKAQLQQHRRLTLPFVKSVLA</sequence>
<feature type="domain" description="Chromosomal replication initiator protein DnaA ATPAse" evidence="1">
    <location>
        <begin position="11"/>
        <end position="153"/>
    </location>
</feature>
<evidence type="ECO:0000259" key="2">
    <source>
        <dbReference type="Pfam" id="PF22688"/>
    </source>
</evidence>
<dbReference type="InterPro" id="IPR027417">
    <property type="entry name" value="P-loop_NTPase"/>
</dbReference>
<accession>A0A3B0XVM9</accession>
<gene>
    <name evidence="3" type="ORF">MNBD_GAMMA09-3037</name>
</gene>
<dbReference type="GO" id="GO:0006270">
    <property type="term" value="P:DNA replication initiation"/>
    <property type="evidence" value="ECO:0007669"/>
    <property type="project" value="TreeGrafter"/>
</dbReference>
<dbReference type="InterPro" id="IPR055199">
    <property type="entry name" value="Hda_lid"/>
</dbReference>
<dbReference type="Gene3D" id="1.10.8.60">
    <property type="match status" value="1"/>
</dbReference>
<dbReference type="InterPro" id="IPR017788">
    <property type="entry name" value="Hda"/>
</dbReference>
<dbReference type="GO" id="GO:0032297">
    <property type="term" value="P:negative regulation of DNA-templated DNA replication initiation"/>
    <property type="evidence" value="ECO:0007669"/>
    <property type="project" value="InterPro"/>
</dbReference>
<dbReference type="PANTHER" id="PTHR30050">
    <property type="entry name" value="CHROMOSOMAL REPLICATION INITIATOR PROTEIN DNAA"/>
    <property type="match status" value="1"/>
</dbReference>
<dbReference type="InterPro" id="IPR013317">
    <property type="entry name" value="DnaA_dom"/>
</dbReference>
<dbReference type="AlphaFoldDB" id="A0A3B0XVM9"/>
<dbReference type="NCBIfam" id="TIGR03420">
    <property type="entry name" value="DnaA_homol_Hda"/>
    <property type="match status" value="1"/>
</dbReference>